<evidence type="ECO:0000313" key="4">
    <source>
        <dbReference type="RefSeq" id="XP_002734715.1"/>
    </source>
</evidence>
<accession>A0ABM0GPW9</accession>
<dbReference type="Gene3D" id="1.20.1050.10">
    <property type="match status" value="1"/>
</dbReference>
<dbReference type="Proteomes" id="UP000694865">
    <property type="component" value="Unplaced"/>
</dbReference>
<dbReference type="Gene3D" id="3.40.30.10">
    <property type="entry name" value="Glutaredoxin"/>
    <property type="match status" value="1"/>
</dbReference>
<comment type="similarity">
    <text evidence="1">Belongs to the GST superfamily.</text>
</comment>
<dbReference type="Pfam" id="PF00043">
    <property type="entry name" value="GST_C"/>
    <property type="match status" value="1"/>
</dbReference>
<dbReference type="PANTHER" id="PTHR44188">
    <property type="entry name" value="GDAP1, ISOFORM A"/>
    <property type="match status" value="1"/>
</dbReference>
<dbReference type="InterPro" id="IPR004045">
    <property type="entry name" value="Glutathione_S-Trfase_N"/>
</dbReference>
<dbReference type="InterPro" id="IPR036249">
    <property type="entry name" value="Thioredoxin-like_sf"/>
</dbReference>
<dbReference type="InterPro" id="IPR036282">
    <property type="entry name" value="Glutathione-S-Trfase_C_sf"/>
</dbReference>
<evidence type="ECO:0000259" key="2">
    <source>
        <dbReference type="PROSITE" id="PS50404"/>
    </source>
</evidence>
<dbReference type="SUPFAM" id="SSF52833">
    <property type="entry name" value="Thioredoxin-like"/>
    <property type="match status" value="1"/>
</dbReference>
<name>A0ABM0GPW9_SACKO</name>
<dbReference type="Pfam" id="PF13417">
    <property type="entry name" value="GST_N_3"/>
    <property type="match status" value="1"/>
</dbReference>
<reference evidence="4" key="1">
    <citation type="submission" date="2025-08" db="UniProtKB">
        <authorList>
            <consortium name="RefSeq"/>
        </authorList>
    </citation>
    <scope>IDENTIFICATION</scope>
    <source>
        <tissue evidence="4">Testes</tissue>
    </source>
</reference>
<dbReference type="GeneID" id="100374922"/>
<dbReference type="SFLD" id="SFLDG00358">
    <property type="entry name" value="Main_(cytGST)"/>
    <property type="match status" value="1"/>
</dbReference>
<dbReference type="InterPro" id="IPR004046">
    <property type="entry name" value="GST_C"/>
</dbReference>
<gene>
    <name evidence="4" type="primary">LOC100374922</name>
</gene>
<organism evidence="3 4">
    <name type="scientific">Saccoglossus kowalevskii</name>
    <name type="common">Acorn worm</name>
    <dbReference type="NCBI Taxonomy" id="10224"/>
    <lineage>
        <taxon>Eukaryota</taxon>
        <taxon>Metazoa</taxon>
        <taxon>Hemichordata</taxon>
        <taxon>Enteropneusta</taxon>
        <taxon>Harrimaniidae</taxon>
        <taxon>Saccoglossus</taxon>
    </lineage>
</organism>
<dbReference type="PANTHER" id="PTHR44188:SF1">
    <property type="entry name" value="GDAP1, ISOFORM A"/>
    <property type="match status" value="1"/>
</dbReference>
<feature type="domain" description="GST N-terminal" evidence="2">
    <location>
        <begin position="2"/>
        <end position="83"/>
    </location>
</feature>
<protein>
    <submittedName>
        <fullName evidence="4">Ganglioside-induced differentiation-associated protein 1-like</fullName>
    </submittedName>
</protein>
<proteinExistence type="inferred from homology"/>
<sequence>MTDITLYYSQKSFYCHRIRIGLEEKGLSYDERRINLGNLENYSPSFLQVNPDGQVPTLKHGDKIVTESEKILRYLDNAFPDTTKLFPDPSSEEGEQCEYYISLANKVDLDTLSLGVPVHADFEKCEIKSDYPTSAFRHLIRVFRSNGPEMCEKLAEENPQMKEVYMKHKDWLSNLNDEVNEVTFGTAVALCDDVISKLEIELERRKVELSDNDGEIWLCGEKFTAADIYWSTTLNGLYDLGLETRYWAEGKRPQVAAYFERARNHKAFLETTPNMREAATTKDVKLDVNNKSTDGGTQCCPFICVII</sequence>
<dbReference type="CDD" id="cd00570">
    <property type="entry name" value="GST_N_family"/>
    <property type="match status" value="1"/>
</dbReference>
<dbReference type="SUPFAM" id="SSF47616">
    <property type="entry name" value="GST C-terminal domain-like"/>
    <property type="match status" value="1"/>
</dbReference>
<dbReference type="InterPro" id="IPR040079">
    <property type="entry name" value="Glutathione_S-Trfase"/>
</dbReference>
<dbReference type="RefSeq" id="XP_002734715.1">
    <property type="nucleotide sequence ID" value="XM_002734669.2"/>
</dbReference>
<evidence type="ECO:0000313" key="3">
    <source>
        <dbReference type="Proteomes" id="UP000694865"/>
    </source>
</evidence>
<evidence type="ECO:0000256" key="1">
    <source>
        <dbReference type="ARBA" id="ARBA00007409"/>
    </source>
</evidence>
<dbReference type="PROSITE" id="PS50404">
    <property type="entry name" value="GST_NTER"/>
    <property type="match status" value="1"/>
</dbReference>
<dbReference type="SFLD" id="SFLDS00019">
    <property type="entry name" value="Glutathione_Transferase_(cytos"/>
    <property type="match status" value="1"/>
</dbReference>
<keyword evidence="3" id="KW-1185">Reference proteome</keyword>